<protein>
    <submittedName>
        <fullName evidence="1">Uncharacterized protein</fullName>
    </submittedName>
</protein>
<proteinExistence type="predicted"/>
<dbReference type="Proteomes" id="UP001396334">
    <property type="component" value="Unassembled WGS sequence"/>
</dbReference>
<name>A0ABR2QC66_9ROSI</name>
<evidence type="ECO:0000313" key="1">
    <source>
        <dbReference type="EMBL" id="KAK8998277.1"/>
    </source>
</evidence>
<sequence length="106" mass="11385">MQCMSNPSKRISNAIFAMSTRPYATGPATFDDTTTIGILEYEKSVSASKSNNKKLPLLRAKIPQFNDFHSETSKSNTSWGLKMALVYALPILVAGEGNAGEGVGGR</sequence>
<accession>A0ABR2QC66</accession>
<gene>
    <name evidence="1" type="ORF">V6N11_083668</name>
</gene>
<keyword evidence="2" id="KW-1185">Reference proteome</keyword>
<evidence type="ECO:0000313" key="2">
    <source>
        <dbReference type="Proteomes" id="UP001396334"/>
    </source>
</evidence>
<reference evidence="1 2" key="1">
    <citation type="journal article" date="2024" name="G3 (Bethesda)">
        <title>Genome assembly of Hibiscus sabdariffa L. provides insights into metabolisms of medicinal natural products.</title>
        <authorList>
            <person name="Kim T."/>
        </authorList>
    </citation>
    <scope>NUCLEOTIDE SEQUENCE [LARGE SCALE GENOMIC DNA]</scope>
    <source>
        <strain evidence="1">TK-2024</strain>
        <tissue evidence="1">Old leaves</tissue>
    </source>
</reference>
<comment type="caution">
    <text evidence="1">The sequence shown here is derived from an EMBL/GenBank/DDBJ whole genome shotgun (WGS) entry which is preliminary data.</text>
</comment>
<dbReference type="EMBL" id="JBBPBN010000041">
    <property type="protein sequence ID" value="KAK8998277.1"/>
    <property type="molecule type" value="Genomic_DNA"/>
</dbReference>
<organism evidence="1 2">
    <name type="scientific">Hibiscus sabdariffa</name>
    <name type="common">roselle</name>
    <dbReference type="NCBI Taxonomy" id="183260"/>
    <lineage>
        <taxon>Eukaryota</taxon>
        <taxon>Viridiplantae</taxon>
        <taxon>Streptophyta</taxon>
        <taxon>Embryophyta</taxon>
        <taxon>Tracheophyta</taxon>
        <taxon>Spermatophyta</taxon>
        <taxon>Magnoliopsida</taxon>
        <taxon>eudicotyledons</taxon>
        <taxon>Gunneridae</taxon>
        <taxon>Pentapetalae</taxon>
        <taxon>rosids</taxon>
        <taxon>malvids</taxon>
        <taxon>Malvales</taxon>
        <taxon>Malvaceae</taxon>
        <taxon>Malvoideae</taxon>
        <taxon>Hibiscus</taxon>
    </lineage>
</organism>